<dbReference type="Gene3D" id="2.60.120.620">
    <property type="entry name" value="q2cbj1_9rhob like domain"/>
    <property type="match status" value="1"/>
</dbReference>
<comment type="caution">
    <text evidence="1">The sequence shown here is derived from an EMBL/GenBank/DDBJ whole genome shotgun (WGS) entry which is preliminary data.</text>
</comment>
<dbReference type="OrthoDB" id="420046at2759"/>
<dbReference type="InterPro" id="IPR051961">
    <property type="entry name" value="Fungal_Metabolite_Diox"/>
</dbReference>
<dbReference type="PANTHER" id="PTHR37563">
    <property type="entry name" value="PHYTANOYL-COA DIOXYGENASE FAMILY PROTEIN (AFU_ORTHOLOGUE AFUA_2G03330)"/>
    <property type="match status" value="1"/>
</dbReference>
<dbReference type="SUPFAM" id="SSF51197">
    <property type="entry name" value="Clavaminate synthase-like"/>
    <property type="match status" value="1"/>
</dbReference>
<gene>
    <name evidence="1" type="ORF">PECAL_6P00310</name>
</gene>
<dbReference type="Pfam" id="PF05721">
    <property type="entry name" value="PhyH"/>
    <property type="match status" value="1"/>
</dbReference>
<dbReference type="AlphaFoldDB" id="A0A8J2T1I0"/>
<evidence type="ECO:0000313" key="1">
    <source>
        <dbReference type="EMBL" id="CAH0378446.1"/>
    </source>
</evidence>
<evidence type="ECO:0000313" key="2">
    <source>
        <dbReference type="Proteomes" id="UP000789595"/>
    </source>
</evidence>
<dbReference type="PANTHER" id="PTHR37563:SF2">
    <property type="entry name" value="PHYTANOYL-COA DIOXYGENASE FAMILY PROTEIN (AFU_ORTHOLOGUE AFUA_2G03330)"/>
    <property type="match status" value="1"/>
</dbReference>
<dbReference type="EMBL" id="CAKKNE010000006">
    <property type="protein sequence ID" value="CAH0378446.1"/>
    <property type="molecule type" value="Genomic_DNA"/>
</dbReference>
<dbReference type="Proteomes" id="UP000789595">
    <property type="component" value="Unassembled WGS sequence"/>
</dbReference>
<evidence type="ECO:0008006" key="3">
    <source>
        <dbReference type="Google" id="ProtNLM"/>
    </source>
</evidence>
<accession>A0A8J2T1I0</accession>
<name>A0A8J2T1I0_9STRA</name>
<reference evidence="1" key="1">
    <citation type="submission" date="2021-11" db="EMBL/GenBank/DDBJ databases">
        <authorList>
            <consortium name="Genoscope - CEA"/>
            <person name="William W."/>
        </authorList>
    </citation>
    <scope>NUCLEOTIDE SEQUENCE</scope>
</reference>
<sequence>MRRRGYEVFRNAACAKACARVRTAALAEAAARPWTARLREALSSEIRAPWRRAHVALDLTDDVKTVLAAATVRAAPSLFTAGLDDESHLVELSCMIAFPGATEQAAHADVPRDTETPTCTLWVLLQDVALASGPTHVFPDDCDARARTLETHAARPTHYAPDGEPEADIAPIEAPATAVALTGASGDALAMDCRLVHYGGANTSTAPRVQLSATFRRGETKGDAFTYQLRDSLPPLTLGKIQGY</sequence>
<organism evidence="1 2">
    <name type="scientific">Pelagomonas calceolata</name>
    <dbReference type="NCBI Taxonomy" id="35677"/>
    <lineage>
        <taxon>Eukaryota</taxon>
        <taxon>Sar</taxon>
        <taxon>Stramenopiles</taxon>
        <taxon>Ochrophyta</taxon>
        <taxon>Pelagophyceae</taxon>
        <taxon>Pelagomonadales</taxon>
        <taxon>Pelagomonadaceae</taxon>
        <taxon>Pelagomonas</taxon>
    </lineage>
</organism>
<protein>
    <recommendedName>
        <fullName evidence="3">Phytanoyl-CoA dioxygenase</fullName>
    </recommendedName>
</protein>
<dbReference type="InterPro" id="IPR008775">
    <property type="entry name" value="Phytyl_CoA_dOase-like"/>
</dbReference>
<proteinExistence type="predicted"/>
<keyword evidence="2" id="KW-1185">Reference proteome</keyword>